<name>A0A1X2HE32_9FUNG</name>
<feature type="transmembrane region" description="Helical" evidence="1">
    <location>
        <begin position="158"/>
        <end position="178"/>
    </location>
</feature>
<keyword evidence="1" id="KW-1133">Transmembrane helix</keyword>
<feature type="transmembrane region" description="Helical" evidence="1">
    <location>
        <begin position="40"/>
        <end position="62"/>
    </location>
</feature>
<dbReference type="Proteomes" id="UP000193560">
    <property type="component" value="Unassembled WGS sequence"/>
</dbReference>
<evidence type="ECO:0000313" key="3">
    <source>
        <dbReference type="Proteomes" id="UP000193560"/>
    </source>
</evidence>
<dbReference type="OrthoDB" id="2204800at2759"/>
<gene>
    <name evidence="2" type="ORF">BCR42DRAFT_399146</name>
</gene>
<keyword evidence="1" id="KW-0472">Membrane</keyword>
<reference evidence="2 3" key="1">
    <citation type="submission" date="2016-07" db="EMBL/GenBank/DDBJ databases">
        <title>Pervasive Adenine N6-methylation of Active Genes in Fungi.</title>
        <authorList>
            <consortium name="DOE Joint Genome Institute"/>
            <person name="Mondo S.J."/>
            <person name="Dannebaum R.O."/>
            <person name="Kuo R.C."/>
            <person name="Labutti K."/>
            <person name="Haridas S."/>
            <person name="Kuo A."/>
            <person name="Salamov A."/>
            <person name="Ahrendt S.R."/>
            <person name="Lipzen A."/>
            <person name="Sullivan W."/>
            <person name="Andreopoulos W.B."/>
            <person name="Clum A."/>
            <person name="Lindquist E."/>
            <person name="Daum C."/>
            <person name="Ramamoorthy G.K."/>
            <person name="Gryganskyi A."/>
            <person name="Culley D."/>
            <person name="Magnuson J.K."/>
            <person name="James T.Y."/>
            <person name="O'Malley M.A."/>
            <person name="Stajich J.E."/>
            <person name="Spatafora J.W."/>
            <person name="Visel A."/>
            <person name="Grigoriev I.V."/>
        </authorList>
    </citation>
    <scope>NUCLEOTIDE SEQUENCE [LARGE SCALE GENOMIC DNA]</scope>
    <source>
        <strain evidence="2 3">NRRL 1336</strain>
    </source>
</reference>
<protein>
    <submittedName>
        <fullName evidence="2">Uncharacterized protein</fullName>
    </submittedName>
</protein>
<feature type="transmembrane region" description="Helical" evidence="1">
    <location>
        <begin position="256"/>
        <end position="274"/>
    </location>
</feature>
<sequence>MIIGLLTGQLVPDLSLTFAIFDTLIYNVNIEDDIYDTVRLIVFLIGISISSGTGFIFMPSFFMMRQETKQNINGYNCDHANTAPTDIKDTNKRPDYVVNIYEHYRYAYATCYDEIKNGAATNMNQILDFYRLCLFTKGRIEGHNLDKVLCFQTVGLKVYGDMIDVIARVFYFLLFYFMGPNDFMNVPNRNFNFFRNSFYFYAMIFHDATPLSNWTRSPGIQKDLLNFTSILDTLLSVATLHRSLKPFSETNKTCNLVVFVILYIYIINQCIRYSKCQTQIRH</sequence>
<evidence type="ECO:0000256" key="1">
    <source>
        <dbReference type="SAM" id="Phobius"/>
    </source>
</evidence>
<keyword evidence="1" id="KW-0812">Transmembrane</keyword>
<dbReference type="EMBL" id="MCGE01000066">
    <property type="protein sequence ID" value="ORY97152.1"/>
    <property type="molecule type" value="Genomic_DNA"/>
</dbReference>
<evidence type="ECO:0000313" key="2">
    <source>
        <dbReference type="EMBL" id="ORY97152.1"/>
    </source>
</evidence>
<dbReference type="AlphaFoldDB" id="A0A1X2HE32"/>
<accession>A0A1X2HE32</accession>
<organism evidence="2 3">
    <name type="scientific">Absidia repens</name>
    <dbReference type="NCBI Taxonomy" id="90262"/>
    <lineage>
        <taxon>Eukaryota</taxon>
        <taxon>Fungi</taxon>
        <taxon>Fungi incertae sedis</taxon>
        <taxon>Mucoromycota</taxon>
        <taxon>Mucoromycotina</taxon>
        <taxon>Mucoromycetes</taxon>
        <taxon>Mucorales</taxon>
        <taxon>Cunninghamellaceae</taxon>
        <taxon>Absidia</taxon>
    </lineage>
</organism>
<keyword evidence="3" id="KW-1185">Reference proteome</keyword>
<proteinExistence type="predicted"/>
<comment type="caution">
    <text evidence="2">The sequence shown here is derived from an EMBL/GenBank/DDBJ whole genome shotgun (WGS) entry which is preliminary data.</text>
</comment>